<evidence type="ECO:0000313" key="2">
    <source>
        <dbReference type="Proteomes" id="UP000216446"/>
    </source>
</evidence>
<dbReference type="PANTHER" id="PTHR39217">
    <property type="match status" value="1"/>
</dbReference>
<comment type="caution">
    <text evidence="1">The sequence shown here is derived from an EMBL/GenBank/DDBJ whole genome shotgun (WGS) entry which is preliminary data.</text>
</comment>
<dbReference type="SUPFAM" id="SSF56059">
    <property type="entry name" value="Glutathione synthetase ATP-binding domain-like"/>
    <property type="match status" value="1"/>
</dbReference>
<dbReference type="PANTHER" id="PTHR39217:SF1">
    <property type="entry name" value="GLUTATHIONE SYNTHETASE"/>
    <property type="match status" value="1"/>
</dbReference>
<dbReference type="Proteomes" id="UP000216446">
    <property type="component" value="Unassembled WGS sequence"/>
</dbReference>
<protein>
    <recommendedName>
        <fullName evidence="3">Prokaryotic glutathione synthetase ATP-binding domain-containing protein</fullName>
    </recommendedName>
</protein>
<accession>A0A259U008</accession>
<dbReference type="InterPro" id="IPR053191">
    <property type="entry name" value="DcsG_Biosynth_Enzyme"/>
</dbReference>
<dbReference type="RefSeq" id="WP_094548436.1">
    <property type="nucleotide sequence ID" value="NZ_MQWB01000001.1"/>
</dbReference>
<evidence type="ECO:0000313" key="1">
    <source>
        <dbReference type="EMBL" id="OZC03266.1"/>
    </source>
</evidence>
<reference evidence="1 2" key="1">
    <citation type="submission" date="2016-11" db="EMBL/GenBank/DDBJ databases">
        <title>Study of marine rhodopsin-containing bacteria.</title>
        <authorList>
            <person name="Yoshizawa S."/>
            <person name="Kumagai Y."/>
            <person name="Kogure K."/>
        </authorList>
    </citation>
    <scope>NUCLEOTIDE SEQUENCE [LARGE SCALE GENOMIC DNA]</scope>
    <source>
        <strain evidence="1 2">SG-29</strain>
    </source>
</reference>
<evidence type="ECO:0008006" key="3">
    <source>
        <dbReference type="Google" id="ProtNLM"/>
    </source>
</evidence>
<proteinExistence type="predicted"/>
<dbReference type="Gene3D" id="3.30.470.20">
    <property type="entry name" value="ATP-grasp fold, B domain"/>
    <property type="match status" value="1"/>
</dbReference>
<name>A0A259U008_9BACT</name>
<dbReference type="EMBL" id="MQWB01000001">
    <property type="protein sequence ID" value="OZC03266.1"/>
    <property type="molecule type" value="Genomic_DNA"/>
</dbReference>
<keyword evidence="2" id="KW-1185">Reference proteome</keyword>
<gene>
    <name evidence="1" type="ORF">BSZ36_09920</name>
</gene>
<dbReference type="InParanoid" id="A0A259U008"/>
<dbReference type="AlphaFoldDB" id="A0A259U008"/>
<organism evidence="1 2">
    <name type="scientific">Rubricoccus marinus</name>
    <dbReference type="NCBI Taxonomy" id="716817"/>
    <lineage>
        <taxon>Bacteria</taxon>
        <taxon>Pseudomonadati</taxon>
        <taxon>Rhodothermota</taxon>
        <taxon>Rhodothermia</taxon>
        <taxon>Rhodothermales</taxon>
        <taxon>Rubricoccaceae</taxon>
        <taxon>Rubricoccus</taxon>
    </lineage>
</organism>
<sequence length="294" mass="32888">MRHVAFLTMDSLEAFVAYDHLAVAPLRARGWDVTDVPWRADVDWSRFEAVVIRTPWDYQDAPEDFLAVLEAIEASGARLANDLRAVRWNLTKTYLREMEAAGVTIVPTTWGERLTPEALDGLFRQHGSEIVIKPIVGANADNAFRLTPEADASGALRTFAAKRFMAQPFVRSVVERGEFSLFFFHGAYSHAILKTPAPRDFRVQEEHGGTIRAIQPEPSLLEAADRALAAAPEELLYARPDFVRMPDGTWALMELEIIEPSLYFPYDAASPERFAEAFVRWVDRPLAPEAASGG</sequence>
<dbReference type="OrthoDB" id="3373978at2"/>